<organism evidence="3">
    <name type="scientific">Serpula lacrymans var. lacrymans (strain S7.3)</name>
    <name type="common">Dry rot fungus</name>
    <dbReference type="NCBI Taxonomy" id="936435"/>
    <lineage>
        <taxon>Eukaryota</taxon>
        <taxon>Fungi</taxon>
        <taxon>Dikarya</taxon>
        <taxon>Basidiomycota</taxon>
        <taxon>Agaricomycotina</taxon>
        <taxon>Agaricomycetes</taxon>
        <taxon>Agaricomycetidae</taxon>
        <taxon>Boletales</taxon>
        <taxon>Coniophorineae</taxon>
        <taxon>Serpulaceae</taxon>
        <taxon>Serpula</taxon>
    </lineage>
</organism>
<dbReference type="OrthoDB" id="3186724at2759"/>
<name>F8PLT7_SERL3</name>
<dbReference type="EMBL" id="GL945476">
    <property type="protein sequence ID" value="EGO02569.1"/>
    <property type="molecule type" value="Genomic_DNA"/>
</dbReference>
<reference evidence="3" key="1">
    <citation type="journal article" date="2011" name="Science">
        <title>The plant cell wall-decomposing machinery underlies the functional diversity of forest fungi.</title>
        <authorList>
            <person name="Eastwood D.C."/>
            <person name="Floudas D."/>
            <person name="Binder M."/>
            <person name="Majcherczyk A."/>
            <person name="Schneider P."/>
            <person name="Aerts A."/>
            <person name="Asiegbu F.O."/>
            <person name="Baker S.E."/>
            <person name="Barry K."/>
            <person name="Bendiksby M."/>
            <person name="Blumentritt M."/>
            <person name="Coutinho P.M."/>
            <person name="Cullen D."/>
            <person name="de Vries R.P."/>
            <person name="Gathman A."/>
            <person name="Goodell B."/>
            <person name="Henrissat B."/>
            <person name="Ihrmark K."/>
            <person name="Kauserud H."/>
            <person name="Kohler A."/>
            <person name="LaButti K."/>
            <person name="Lapidus A."/>
            <person name="Lavin J.L."/>
            <person name="Lee Y.-H."/>
            <person name="Lindquist E."/>
            <person name="Lilly W."/>
            <person name="Lucas S."/>
            <person name="Morin E."/>
            <person name="Murat C."/>
            <person name="Oguiza J.A."/>
            <person name="Park J."/>
            <person name="Pisabarro A.G."/>
            <person name="Riley R."/>
            <person name="Rosling A."/>
            <person name="Salamov A."/>
            <person name="Schmidt O."/>
            <person name="Schmutz J."/>
            <person name="Skrede I."/>
            <person name="Stenlid J."/>
            <person name="Wiebenga A."/>
            <person name="Xie X."/>
            <person name="Kuees U."/>
            <person name="Hibbett D.S."/>
            <person name="Hoffmeister D."/>
            <person name="Hoegberg N."/>
            <person name="Martin F."/>
            <person name="Grigoriev I.V."/>
            <person name="Watkinson S.C."/>
        </authorList>
    </citation>
    <scope>NUCLEOTIDE SEQUENCE [LARGE SCALE GENOMIC DNA]</scope>
    <source>
        <strain evidence="3">strain S7.3</strain>
    </source>
</reference>
<dbReference type="InParanoid" id="F8PLT7"/>
<gene>
    <name evidence="2" type="ORF">SERLA73DRAFT_150265</name>
</gene>
<keyword evidence="3" id="KW-1185">Reference proteome</keyword>
<dbReference type="Proteomes" id="UP000008063">
    <property type="component" value="Unassembled WGS sequence"/>
</dbReference>
<sequence>MQPILPQLGPEGAYISFAINNAPPAATDASDTLSSKAMWPGKDQTLLVDYIIKNWEEVCPGQTFQKDFWNNLVAHLAPHHTVGAPKTRKHCSEKCRRIKTTYKSLKGLINHGSGLIITAESKTLWNDFVKQYPLVAPFKTKGWALFNRLTPLLAGAGAQVYILEQYMGRDSASPPVV</sequence>
<dbReference type="AlphaFoldDB" id="F8PLT7"/>
<evidence type="ECO:0000313" key="3">
    <source>
        <dbReference type="Proteomes" id="UP000008063"/>
    </source>
</evidence>
<dbReference type="Pfam" id="PF12776">
    <property type="entry name" value="Myb_DNA-bind_3"/>
    <property type="match status" value="1"/>
</dbReference>
<protein>
    <recommendedName>
        <fullName evidence="1">Myb/SANT-like domain-containing protein</fullName>
    </recommendedName>
</protein>
<accession>F8PLT7</accession>
<proteinExistence type="predicted"/>
<dbReference type="HOGENOM" id="CLU_1518745_0_0_1"/>
<evidence type="ECO:0000313" key="2">
    <source>
        <dbReference type="EMBL" id="EGO02569.1"/>
    </source>
</evidence>
<evidence type="ECO:0000259" key="1">
    <source>
        <dbReference type="Pfam" id="PF12776"/>
    </source>
</evidence>
<feature type="domain" description="Myb/SANT-like" evidence="1">
    <location>
        <begin position="39"/>
        <end position="112"/>
    </location>
</feature>
<dbReference type="InterPro" id="IPR024752">
    <property type="entry name" value="Myb/SANT-like_dom"/>
</dbReference>